<feature type="region of interest" description="Disordered" evidence="1">
    <location>
        <begin position="1"/>
        <end position="102"/>
    </location>
</feature>
<feature type="compositionally biased region" description="Low complexity" evidence="1">
    <location>
        <begin position="82"/>
        <end position="93"/>
    </location>
</feature>
<evidence type="ECO:0000313" key="3">
    <source>
        <dbReference type="Proteomes" id="UP000717696"/>
    </source>
</evidence>
<protein>
    <submittedName>
        <fullName evidence="2">Uncharacterized protein</fullName>
    </submittedName>
</protein>
<name>A0A9P9E687_9HYPO</name>
<evidence type="ECO:0000313" key="2">
    <source>
        <dbReference type="EMBL" id="KAH7133224.1"/>
    </source>
</evidence>
<accession>A0A9P9E687</accession>
<proteinExistence type="predicted"/>
<reference evidence="2" key="1">
    <citation type="journal article" date="2021" name="Nat. Commun.">
        <title>Genetic determinants of endophytism in the Arabidopsis root mycobiome.</title>
        <authorList>
            <person name="Mesny F."/>
            <person name="Miyauchi S."/>
            <person name="Thiergart T."/>
            <person name="Pickel B."/>
            <person name="Atanasova L."/>
            <person name="Karlsson M."/>
            <person name="Huettel B."/>
            <person name="Barry K.W."/>
            <person name="Haridas S."/>
            <person name="Chen C."/>
            <person name="Bauer D."/>
            <person name="Andreopoulos W."/>
            <person name="Pangilinan J."/>
            <person name="LaButti K."/>
            <person name="Riley R."/>
            <person name="Lipzen A."/>
            <person name="Clum A."/>
            <person name="Drula E."/>
            <person name="Henrissat B."/>
            <person name="Kohler A."/>
            <person name="Grigoriev I.V."/>
            <person name="Martin F.M."/>
            <person name="Hacquard S."/>
        </authorList>
    </citation>
    <scope>NUCLEOTIDE SEQUENCE</scope>
    <source>
        <strain evidence="2">MPI-CAGE-AT-0021</strain>
    </source>
</reference>
<dbReference type="EMBL" id="JAGMUU010000018">
    <property type="protein sequence ID" value="KAH7133224.1"/>
    <property type="molecule type" value="Genomic_DNA"/>
</dbReference>
<organism evidence="2 3">
    <name type="scientific">Dactylonectria estremocensis</name>
    <dbReference type="NCBI Taxonomy" id="1079267"/>
    <lineage>
        <taxon>Eukaryota</taxon>
        <taxon>Fungi</taxon>
        <taxon>Dikarya</taxon>
        <taxon>Ascomycota</taxon>
        <taxon>Pezizomycotina</taxon>
        <taxon>Sordariomycetes</taxon>
        <taxon>Hypocreomycetidae</taxon>
        <taxon>Hypocreales</taxon>
        <taxon>Nectriaceae</taxon>
        <taxon>Dactylonectria</taxon>
    </lineage>
</organism>
<comment type="caution">
    <text evidence="2">The sequence shown here is derived from an EMBL/GenBank/DDBJ whole genome shotgun (WGS) entry which is preliminary data.</text>
</comment>
<feature type="compositionally biased region" description="Polar residues" evidence="1">
    <location>
        <begin position="23"/>
        <end position="45"/>
    </location>
</feature>
<evidence type="ECO:0000256" key="1">
    <source>
        <dbReference type="SAM" id="MobiDB-lite"/>
    </source>
</evidence>
<keyword evidence="3" id="KW-1185">Reference proteome</keyword>
<dbReference type="AlphaFoldDB" id="A0A9P9E687"/>
<dbReference type="Proteomes" id="UP000717696">
    <property type="component" value="Unassembled WGS sequence"/>
</dbReference>
<feature type="compositionally biased region" description="Polar residues" evidence="1">
    <location>
        <begin position="59"/>
        <end position="75"/>
    </location>
</feature>
<sequence length="251" mass="26068">MSAPRSTPTVRDGNAAQQLCPVTKSQVANSRPLNSSARATGSTLGISLIRQDPPKLVRSTVSTRPHPTASTNRHGCQNPAPAAGSESTSQSQEEASDRSSWRVPLSAPFRAFSAFNGPAAGTGPTGAAAAVPAGASSASQGSFVGRVTGNKGNNKEIALPRVLADAAIRRALQASKDLGLSGLFLIAQPARASTAATAFITDWTMISSQRFAPVISHQPSVQPVTPRFPLGPKTISHQRDHREHQVAPVTS</sequence>
<feature type="region of interest" description="Disordered" evidence="1">
    <location>
        <begin position="221"/>
        <end position="251"/>
    </location>
</feature>
<gene>
    <name evidence="2" type="ORF">B0J13DRAFT_529142</name>
</gene>